<sequence>MNTFLEILFLIAGLIFCGFGLVGVYWLVLQIGAYRHQAQILSKLGVKSQKERNINFIKNCLLFSIQVVIYFVAGGFLIGAVK</sequence>
<keyword evidence="1" id="KW-1133">Transmembrane helix</keyword>
<organism evidence="2 3">
    <name type="scientific">Neisseria arctica</name>
    <dbReference type="NCBI Taxonomy" id="1470200"/>
    <lineage>
        <taxon>Bacteria</taxon>
        <taxon>Pseudomonadati</taxon>
        <taxon>Pseudomonadota</taxon>
        <taxon>Betaproteobacteria</taxon>
        <taxon>Neisseriales</taxon>
        <taxon>Neisseriaceae</taxon>
        <taxon>Neisseria</taxon>
    </lineage>
</organism>
<dbReference type="EMBL" id="JTDO01000004">
    <property type="protein sequence ID" value="KLT73266.1"/>
    <property type="molecule type" value="Genomic_DNA"/>
</dbReference>
<keyword evidence="1" id="KW-0472">Membrane</keyword>
<keyword evidence="3" id="KW-1185">Reference proteome</keyword>
<dbReference type="RefSeq" id="WP_047760497.1">
    <property type="nucleotide sequence ID" value="NZ_CP091510.1"/>
</dbReference>
<keyword evidence="1" id="KW-0812">Transmembrane</keyword>
<protein>
    <submittedName>
        <fullName evidence="2">Uncharacterized protein</fullName>
    </submittedName>
</protein>
<dbReference type="AlphaFoldDB" id="A0A0J0YT44"/>
<accession>A0A0J0YT44</accession>
<reference evidence="2 3" key="1">
    <citation type="submission" date="2014-11" db="EMBL/GenBank/DDBJ databases">
        <title>Genome of a novel goose pathogen.</title>
        <authorList>
            <person name="Hansen C.M."/>
            <person name="Hueffer K."/>
            <person name="Choi S.C."/>
        </authorList>
    </citation>
    <scope>NUCLEOTIDE SEQUENCE [LARGE SCALE GENOMIC DNA]</scope>
    <source>
        <strain evidence="2 3">KH1503</strain>
    </source>
</reference>
<proteinExistence type="predicted"/>
<comment type="caution">
    <text evidence="2">The sequence shown here is derived from an EMBL/GenBank/DDBJ whole genome shotgun (WGS) entry which is preliminary data.</text>
</comment>
<gene>
    <name evidence="2" type="ORF">PL75_03310</name>
</gene>
<evidence type="ECO:0000256" key="1">
    <source>
        <dbReference type="SAM" id="Phobius"/>
    </source>
</evidence>
<name>A0A0J0YT44_9NEIS</name>
<evidence type="ECO:0000313" key="2">
    <source>
        <dbReference type="EMBL" id="KLT73266.1"/>
    </source>
</evidence>
<dbReference type="PATRIC" id="fig|1470200.3.peg.1774"/>
<feature type="transmembrane region" description="Helical" evidence="1">
    <location>
        <begin position="60"/>
        <end position="81"/>
    </location>
</feature>
<feature type="transmembrane region" description="Helical" evidence="1">
    <location>
        <begin position="6"/>
        <end position="28"/>
    </location>
</feature>
<dbReference type="STRING" id="1470200.PL75_03310"/>
<evidence type="ECO:0000313" key="3">
    <source>
        <dbReference type="Proteomes" id="UP000036027"/>
    </source>
</evidence>
<dbReference type="Proteomes" id="UP000036027">
    <property type="component" value="Unassembled WGS sequence"/>
</dbReference>